<protein>
    <recommendedName>
        <fullName evidence="2">DNA (cytosine-5-)-methyltransferase</fullName>
        <ecNumber evidence="2">2.1.1.37</ecNumber>
    </recommendedName>
</protein>
<dbReference type="InterPro" id="IPR011011">
    <property type="entry name" value="Znf_FYVE_PHD"/>
</dbReference>
<dbReference type="Pfam" id="PF21255">
    <property type="entry name" value="DNMT3_ADD_GATA1-like"/>
    <property type="match status" value="1"/>
</dbReference>
<dbReference type="InterPro" id="IPR040552">
    <property type="entry name" value="DNMT3_ADD_GATA1-like"/>
</dbReference>
<dbReference type="EC" id="2.1.1.37" evidence="2"/>
<evidence type="ECO:0000256" key="11">
    <source>
        <dbReference type="PROSITE-ProRule" id="PRU01016"/>
    </source>
</evidence>
<evidence type="ECO:0000313" key="13">
    <source>
        <dbReference type="EMBL" id="CAK8682595.1"/>
    </source>
</evidence>
<evidence type="ECO:0000256" key="6">
    <source>
        <dbReference type="ARBA" id="ARBA00022691"/>
    </source>
</evidence>
<evidence type="ECO:0000313" key="14">
    <source>
        <dbReference type="Proteomes" id="UP001642483"/>
    </source>
</evidence>
<dbReference type="Pfam" id="PF00145">
    <property type="entry name" value="DNA_methylase"/>
    <property type="match status" value="1"/>
</dbReference>
<feature type="domain" description="PHD-type" evidence="12">
    <location>
        <begin position="5"/>
        <end position="137"/>
    </location>
</feature>
<evidence type="ECO:0000256" key="10">
    <source>
        <dbReference type="ARBA" id="ARBA00023242"/>
    </source>
</evidence>
<dbReference type="Pfam" id="PF17980">
    <property type="entry name" value="ADD_DNMT3"/>
    <property type="match status" value="1"/>
</dbReference>
<evidence type="ECO:0000256" key="1">
    <source>
        <dbReference type="ARBA" id="ARBA00004123"/>
    </source>
</evidence>
<proteinExistence type="inferred from homology"/>
<comment type="subcellular location">
    <subcellularLocation>
        <location evidence="1">Nucleus</location>
    </subcellularLocation>
</comment>
<dbReference type="PANTHER" id="PTHR23068">
    <property type="entry name" value="DNA CYTOSINE-5- -METHYLTRANSFERASE 3-RELATED"/>
    <property type="match status" value="1"/>
</dbReference>
<keyword evidence="3" id="KW-0678">Repressor</keyword>
<dbReference type="PANTHER" id="PTHR23068:SF25">
    <property type="entry name" value="DNA (CYTOSINE-5)-METHYLTRANSFERASE DRM2"/>
    <property type="match status" value="1"/>
</dbReference>
<reference evidence="13 14" key="1">
    <citation type="submission" date="2024-02" db="EMBL/GenBank/DDBJ databases">
        <authorList>
            <person name="Daric V."/>
            <person name="Darras S."/>
        </authorList>
    </citation>
    <scope>NUCLEOTIDE SEQUENCE [LARGE SCALE GENOMIC DNA]</scope>
</reference>
<dbReference type="InterPro" id="IPR049554">
    <property type="entry name" value="DNMT3_ADD_PHD"/>
</dbReference>
<dbReference type="CDD" id="cd11725">
    <property type="entry name" value="ADDz_Dnmt3"/>
    <property type="match status" value="1"/>
</dbReference>
<dbReference type="EMBL" id="CAWYQH010000096">
    <property type="protein sequence ID" value="CAK8682595.1"/>
    <property type="molecule type" value="Genomic_DNA"/>
</dbReference>
<dbReference type="SUPFAM" id="SSF57903">
    <property type="entry name" value="FYVE/PHD zinc finger"/>
    <property type="match status" value="1"/>
</dbReference>
<gene>
    <name evidence="13" type="ORF">CVLEPA_LOCUS13260</name>
</gene>
<keyword evidence="7" id="KW-0479">Metal-binding</keyword>
<dbReference type="InterPro" id="IPR050390">
    <property type="entry name" value="C5-Methyltransferase"/>
</dbReference>
<keyword evidence="6 11" id="KW-0949">S-adenosyl-L-methionine</keyword>
<evidence type="ECO:0000259" key="12">
    <source>
        <dbReference type="PROSITE" id="PS51533"/>
    </source>
</evidence>
<dbReference type="Proteomes" id="UP001642483">
    <property type="component" value="Unassembled WGS sequence"/>
</dbReference>
<dbReference type="InterPro" id="IPR018117">
    <property type="entry name" value="C5_DNA_meth_AS"/>
</dbReference>
<dbReference type="InterPro" id="IPR025766">
    <property type="entry name" value="ADD"/>
</dbReference>
<evidence type="ECO:0000256" key="9">
    <source>
        <dbReference type="ARBA" id="ARBA00022833"/>
    </source>
</evidence>
<accession>A0ABP0FSH9</accession>
<dbReference type="SUPFAM" id="SSF53335">
    <property type="entry name" value="S-adenosyl-L-methionine-dependent methyltransferases"/>
    <property type="match status" value="1"/>
</dbReference>
<keyword evidence="4 11" id="KW-0489">Methyltransferase</keyword>
<evidence type="ECO:0000256" key="5">
    <source>
        <dbReference type="ARBA" id="ARBA00022679"/>
    </source>
</evidence>
<dbReference type="InterPro" id="IPR001525">
    <property type="entry name" value="C5_MeTfrase"/>
</dbReference>
<dbReference type="PROSITE" id="PS51679">
    <property type="entry name" value="SAM_MT_C5"/>
    <property type="match status" value="1"/>
</dbReference>
<keyword evidence="9" id="KW-0862">Zinc</keyword>
<sequence length="451" mass="51317">MSLKKVQEKCLDLEKVCLVCGKSDISCLHPLFVGGLCNNCQVGYWESLHVMDDDGYYMYCCVCGGGTKLLLCDNQNCCRCFCTFCLDVLIKENVSCQHLSISPWLCFLCIEKSRHGFLIRRDGWFESLNSFVYKDFSTKDAEIMELPAVVPLNERRPIRVLSLFDGICTGLLALKKLNIMVECYYASEIDLEAICVAQVQHSHQVVHIGDIRKIYDKQLLEWGPFDLVIGGSPCNDLSIVNPARKGIWSSDGSGVLFFEFVRVLRSCQLIASCNNQFLYWIFENVVSMDRASKATITHFLQKDPVCLDAKQISPAHRPRYFWGNLPGMKRPMFGLREDTVLTLQECLEPGRTATITKLRTITTNLNSIQSKCIHDTRSLGLTDDVFNTAAQRNRLDSLWITEIERVFGFPDHYTDACNMTRLGRLRLLGKAWSVPVIKHLFIPLKDYFSSC</sequence>
<feature type="active site" evidence="11">
    <location>
        <position position="234"/>
    </location>
</feature>
<dbReference type="InterPro" id="IPR029063">
    <property type="entry name" value="SAM-dependent_MTases_sf"/>
</dbReference>
<evidence type="ECO:0000256" key="4">
    <source>
        <dbReference type="ARBA" id="ARBA00022603"/>
    </source>
</evidence>
<keyword evidence="8" id="KW-0863">Zinc-finger</keyword>
<organism evidence="13 14">
    <name type="scientific">Clavelina lepadiformis</name>
    <name type="common">Light-bulb sea squirt</name>
    <name type="synonym">Ascidia lepadiformis</name>
    <dbReference type="NCBI Taxonomy" id="159417"/>
    <lineage>
        <taxon>Eukaryota</taxon>
        <taxon>Metazoa</taxon>
        <taxon>Chordata</taxon>
        <taxon>Tunicata</taxon>
        <taxon>Ascidiacea</taxon>
        <taxon>Aplousobranchia</taxon>
        <taxon>Clavelinidae</taxon>
        <taxon>Clavelina</taxon>
    </lineage>
</organism>
<evidence type="ECO:0000256" key="3">
    <source>
        <dbReference type="ARBA" id="ARBA00022491"/>
    </source>
</evidence>
<evidence type="ECO:0000256" key="2">
    <source>
        <dbReference type="ARBA" id="ARBA00011975"/>
    </source>
</evidence>
<dbReference type="PROSITE" id="PS51533">
    <property type="entry name" value="ADD"/>
    <property type="match status" value="1"/>
</dbReference>
<keyword evidence="10" id="KW-0539">Nucleus</keyword>
<evidence type="ECO:0000256" key="7">
    <source>
        <dbReference type="ARBA" id="ARBA00022723"/>
    </source>
</evidence>
<comment type="similarity">
    <text evidence="11">Belongs to the class I-like SAM-binding methyltransferase superfamily. C5-methyltransferase family.</text>
</comment>
<dbReference type="Gene3D" id="3.40.50.150">
    <property type="entry name" value="Vaccinia Virus protein VP39"/>
    <property type="match status" value="2"/>
</dbReference>
<evidence type="ECO:0000256" key="8">
    <source>
        <dbReference type="ARBA" id="ARBA00022771"/>
    </source>
</evidence>
<name>A0ABP0FSH9_CLALP</name>
<comment type="caution">
    <text evidence="13">The sequence shown here is derived from an EMBL/GenBank/DDBJ whole genome shotgun (WGS) entry which is preliminary data.</text>
</comment>
<keyword evidence="5 11" id="KW-0808">Transferase</keyword>
<dbReference type="PROSITE" id="PS00094">
    <property type="entry name" value="C5_MTASE_1"/>
    <property type="match status" value="1"/>
</dbReference>
<keyword evidence="14" id="KW-1185">Reference proteome</keyword>